<name>A0A803N6M7_CHEQI</name>
<evidence type="ECO:0000259" key="2">
    <source>
        <dbReference type="Pfam" id="PF00931"/>
    </source>
</evidence>
<dbReference type="AlphaFoldDB" id="A0A803N6M7"/>
<keyword evidence="1" id="KW-0611">Plant defense</keyword>
<dbReference type="SUPFAM" id="SSF52540">
    <property type="entry name" value="P-loop containing nucleoside triphosphate hydrolases"/>
    <property type="match status" value="1"/>
</dbReference>
<protein>
    <recommendedName>
        <fullName evidence="2">NB-ARC domain-containing protein</fullName>
    </recommendedName>
</protein>
<evidence type="ECO:0000256" key="1">
    <source>
        <dbReference type="ARBA" id="ARBA00022821"/>
    </source>
</evidence>
<organism evidence="3 4">
    <name type="scientific">Chenopodium quinoa</name>
    <name type="common">Quinoa</name>
    <dbReference type="NCBI Taxonomy" id="63459"/>
    <lineage>
        <taxon>Eukaryota</taxon>
        <taxon>Viridiplantae</taxon>
        <taxon>Streptophyta</taxon>
        <taxon>Embryophyta</taxon>
        <taxon>Tracheophyta</taxon>
        <taxon>Spermatophyta</taxon>
        <taxon>Magnoliopsida</taxon>
        <taxon>eudicotyledons</taxon>
        <taxon>Gunneridae</taxon>
        <taxon>Pentapetalae</taxon>
        <taxon>Caryophyllales</taxon>
        <taxon>Chenopodiaceae</taxon>
        <taxon>Chenopodioideae</taxon>
        <taxon>Atripliceae</taxon>
        <taxon>Chenopodium</taxon>
    </lineage>
</organism>
<dbReference type="PANTHER" id="PTHR36766">
    <property type="entry name" value="PLANT BROAD-SPECTRUM MILDEW RESISTANCE PROTEIN RPW8"/>
    <property type="match status" value="1"/>
</dbReference>
<reference evidence="3" key="2">
    <citation type="submission" date="2021-03" db="UniProtKB">
        <authorList>
            <consortium name="EnsemblPlants"/>
        </authorList>
    </citation>
    <scope>IDENTIFICATION</scope>
</reference>
<dbReference type="GO" id="GO:0006952">
    <property type="term" value="P:defense response"/>
    <property type="evidence" value="ECO:0007669"/>
    <property type="project" value="UniProtKB-KW"/>
</dbReference>
<dbReference type="Gene3D" id="3.40.50.300">
    <property type="entry name" value="P-loop containing nucleotide triphosphate hydrolases"/>
    <property type="match status" value="1"/>
</dbReference>
<accession>A0A803N6M7</accession>
<evidence type="ECO:0000313" key="4">
    <source>
        <dbReference type="Proteomes" id="UP000596660"/>
    </source>
</evidence>
<reference evidence="3" key="1">
    <citation type="journal article" date="2017" name="Nature">
        <title>The genome of Chenopodium quinoa.</title>
        <authorList>
            <person name="Jarvis D.E."/>
            <person name="Ho Y.S."/>
            <person name="Lightfoot D.J."/>
            <person name="Schmoeckel S.M."/>
            <person name="Li B."/>
            <person name="Borm T.J.A."/>
            <person name="Ohyanagi H."/>
            <person name="Mineta K."/>
            <person name="Michell C.T."/>
            <person name="Saber N."/>
            <person name="Kharbatia N.M."/>
            <person name="Rupper R.R."/>
            <person name="Sharp A.R."/>
            <person name="Dally N."/>
            <person name="Boughton B.A."/>
            <person name="Woo Y.H."/>
            <person name="Gao G."/>
            <person name="Schijlen E.G.W.M."/>
            <person name="Guo X."/>
            <person name="Momin A.A."/>
            <person name="Negrao S."/>
            <person name="Al-Babili S."/>
            <person name="Gehring C."/>
            <person name="Roessner U."/>
            <person name="Jung C."/>
            <person name="Murphy K."/>
            <person name="Arold S.T."/>
            <person name="Gojobori T."/>
            <person name="van der Linden C.G."/>
            <person name="van Loo E.N."/>
            <person name="Jellen E.N."/>
            <person name="Maughan P.J."/>
            <person name="Tester M."/>
        </authorList>
    </citation>
    <scope>NUCLEOTIDE SEQUENCE [LARGE SCALE GENOMIC DNA]</scope>
    <source>
        <strain evidence="3">cv. PI 614886</strain>
    </source>
</reference>
<sequence>MAELGISVAEKLIEVISSEIIKEICDMWGYKSQLEDLPKLSMAMPTRVVRSLKRCVVSFLLRKRRWVKLTKEIKKQLDEIVDRHTKFGFKVDYKPICRRREETCSYLHVNDIIGRDKDKETIIDMLLNPSVKEDFCFLTIVAMGGLGKTALAQLVFNDDKIKNEFPDLRLWVCVSDQDGEIFDVKAILCKIIELVTHCKIDGSSTMEKSSSLFLMMYGMRTVRIGLL</sequence>
<dbReference type="EnsemblPlants" id="AUR62041385-RA">
    <property type="protein sequence ID" value="AUR62041385-RA:cds"/>
    <property type="gene ID" value="AUR62041385"/>
</dbReference>
<evidence type="ECO:0000313" key="3">
    <source>
        <dbReference type="EnsemblPlants" id="AUR62041385-RA:cds"/>
    </source>
</evidence>
<dbReference type="Pfam" id="PF00931">
    <property type="entry name" value="NB-ARC"/>
    <property type="match status" value="1"/>
</dbReference>
<dbReference type="Gramene" id="AUR62041385-RA">
    <property type="protein sequence ID" value="AUR62041385-RA:cds"/>
    <property type="gene ID" value="AUR62041385"/>
</dbReference>
<feature type="domain" description="NB-ARC" evidence="2">
    <location>
        <begin position="116"/>
        <end position="214"/>
    </location>
</feature>
<dbReference type="InterPro" id="IPR002182">
    <property type="entry name" value="NB-ARC"/>
</dbReference>
<dbReference type="GO" id="GO:0043531">
    <property type="term" value="F:ADP binding"/>
    <property type="evidence" value="ECO:0007669"/>
    <property type="project" value="InterPro"/>
</dbReference>
<dbReference type="PANTHER" id="PTHR36766:SF35">
    <property type="entry name" value="DISEASE RESISTANCE PROTEIN RGA3"/>
    <property type="match status" value="1"/>
</dbReference>
<proteinExistence type="predicted"/>
<dbReference type="Proteomes" id="UP000596660">
    <property type="component" value="Unplaced"/>
</dbReference>
<keyword evidence="4" id="KW-1185">Reference proteome</keyword>
<dbReference type="InterPro" id="IPR027417">
    <property type="entry name" value="P-loop_NTPase"/>
</dbReference>